<name>A0A1I3FZS5_9GAMM</name>
<dbReference type="Pfam" id="PF00474">
    <property type="entry name" value="SSF"/>
    <property type="match status" value="1"/>
</dbReference>
<dbReference type="Gene3D" id="1.20.1730.10">
    <property type="entry name" value="Sodium/glucose cotransporter"/>
    <property type="match status" value="1"/>
</dbReference>
<dbReference type="AlphaFoldDB" id="A0A1I3FZS5"/>
<keyword evidence="3" id="KW-0813">Transport</keyword>
<dbReference type="InterPro" id="IPR001734">
    <property type="entry name" value="Na/solute_symporter"/>
</dbReference>
<dbReference type="Proteomes" id="UP000199040">
    <property type="component" value="Unassembled WGS sequence"/>
</dbReference>
<feature type="transmembrane region" description="Helical" evidence="9">
    <location>
        <begin position="279"/>
        <end position="299"/>
    </location>
</feature>
<feature type="transmembrane region" description="Helical" evidence="9">
    <location>
        <begin position="75"/>
        <end position="94"/>
    </location>
</feature>
<feature type="transmembrane region" description="Helical" evidence="9">
    <location>
        <begin position="43"/>
        <end position="63"/>
    </location>
</feature>
<keyword evidence="11" id="KW-1185">Reference proteome</keyword>
<dbReference type="CDD" id="cd10322">
    <property type="entry name" value="SLC5sbd"/>
    <property type="match status" value="1"/>
</dbReference>
<dbReference type="STRING" id="442341.SAMN04487959_12320"/>
<feature type="transmembrane region" description="Helical" evidence="9">
    <location>
        <begin position="237"/>
        <end position="258"/>
    </location>
</feature>
<keyword evidence="4 9" id="KW-0812">Transmembrane</keyword>
<feature type="transmembrane region" description="Helical" evidence="9">
    <location>
        <begin position="323"/>
        <end position="351"/>
    </location>
</feature>
<evidence type="ECO:0000313" key="10">
    <source>
        <dbReference type="EMBL" id="SFI16542.1"/>
    </source>
</evidence>
<evidence type="ECO:0000256" key="9">
    <source>
        <dbReference type="SAM" id="Phobius"/>
    </source>
</evidence>
<feature type="transmembrane region" description="Helical" evidence="9">
    <location>
        <begin position="426"/>
        <end position="445"/>
    </location>
</feature>
<keyword evidence="6 9" id="KW-1133">Transmembrane helix</keyword>
<feature type="transmembrane region" description="Helical" evidence="9">
    <location>
        <begin position="396"/>
        <end position="419"/>
    </location>
</feature>
<evidence type="ECO:0000313" key="11">
    <source>
        <dbReference type="Proteomes" id="UP000199040"/>
    </source>
</evidence>
<evidence type="ECO:0000256" key="1">
    <source>
        <dbReference type="ARBA" id="ARBA00004141"/>
    </source>
</evidence>
<evidence type="ECO:0000256" key="5">
    <source>
        <dbReference type="ARBA" id="ARBA00022847"/>
    </source>
</evidence>
<dbReference type="GO" id="GO:0005886">
    <property type="term" value="C:plasma membrane"/>
    <property type="evidence" value="ECO:0007669"/>
    <property type="project" value="TreeGrafter"/>
</dbReference>
<organism evidence="10 11">
    <name type="scientific">Modicisalibacter xianhensis</name>
    <dbReference type="NCBI Taxonomy" id="442341"/>
    <lineage>
        <taxon>Bacteria</taxon>
        <taxon>Pseudomonadati</taxon>
        <taxon>Pseudomonadota</taxon>
        <taxon>Gammaproteobacteria</taxon>
        <taxon>Oceanospirillales</taxon>
        <taxon>Halomonadaceae</taxon>
        <taxon>Modicisalibacter</taxon>
    </lineage>
</organism>
<reference evidence="10 11" key="1">
    <citation type="submission" date="2016-10" db="EMBL/GenBank/DDBJ databases">
        <authorList>
            <person name="de Groot N.N."/>
        </authorList>
    </citation>
    <scope>NUCLEOTIDE SEQUENCE [LARGE SCALE GENOMIC DNA]</scope>
    <source>
        <strain evidence="10 11">CGMCC 1.6848</strain>
    </source>
</reference>
<accession>A0A1I3FZS5</accession>
<keyword evidence="5" id="KW-0769">Symport</keyword>
<feature type="transmembrane region" description="Helical" evidence="9">
    <location>
        <begin position="122"/>
        <end position="149"/>
    </location>
</feature>
<evidence type="ECO:0000256" key="4">
    <source>
        <dbReference type="ARBA" id="ARBA00022692"/>
    </source>
</evidence>
<comment type="subcellular location">
    <subcellularLocation>
        <location evidence="1">Membrane</location>
        <topology evidence="1">Multi-pass membrane protein</topology>
    </subcellularLocation>
</comment>
<feature type="transmembrane region" description="Helical" evidence="9">
    <location>
        <begin position="155"/>
        <end position="175"/>
    </location>
</feature>
<feature type="transmembrane region" description="Helical" evidence="9">
    <location>
        <begin position="451"/>
        <end position="468"/>
    </location>
</feature>
<evidence type="ECO:0000256" key="8">
    <source>
        <dbReference type="RuleBase" id="RU362091"/>
    </source>
</evidence>
<evidence type="ECO:0000256" key="2">
    <source>
        <dbReference type="ARBA" id="ARBA00006434"/>
    </source>
</evidence>
<proteinExistence type="inferred from homology"/>
<sequence length="483" mass="51561">MTDSLIVTGMTLAYLLMVLWVGLRARGQSSSSLEGYVAGGRHVGVVILFFILGAEIFSAFAFLGAPGWAYQHGSPAFYILAYLGLMPIAIWVMGPRVAELGRRRGYLTQADMIADHYRSKGLGVFAGLIGVVALLPYLTIQIAGAGLLFQAATDGLVPFWLGAFLAFVVVAAYVFCSGLSGIGWTNLVQGIMMIAIAWFLGLAVSERLYGGVGEMFARLQVEMPQYLTMPGATGMGWGAFSTAILISAFGGSMWPHLFMKFYSADSGRSLRKVSVFYPLYAYLLVPLMFIGFAGILAFADSPLERADTVLLKIVMDVADFSPWVIGLMLSGALAAAMSTGANLAHTAAVVLTRDVLGTTVMRQASDAQAVNVTRWSVLGLSLVAYVIALFNPASLVLLLLGAYGLIVQLMPMVMGALFFPRLKRASVMAGAALGSLVFLFFQFLVDSPFGWHPGVWGLCLNLAAIAVWQSVSASTPQQDNATA</sequence>
<dbReference type="InterPro" id="IPR038377">
    <property type="entry name" value="Na/Glc_symporter_sf"/>
</dbReference>
<feature type="transmembrane region" description="Helical" evidence="9">
    <location>
        <begin position="372"/>
        <end position="390"/>
    </location>
</feature>
<dbReference type="GO" id="GO:0015293">
    <property type="term" value="F:symporter activity"/>
    <property type="evidence" value="ECO:0007669"/>
    <property type="project" value="UniProtKB-KW"/>
</dbReference>
<gene>
    <name evidence="10" type="ORF">SAMN04487959_12320</name>
</gene>
<feature type="transmembrane region" description="Helical" evidence="9">
    <location>
        <begin position="6"/>
        <end position="23"/>
    </location>
</feature>
<protein>
    <submittedName>
        <fullName evidence="10">Solute:Na+ symporter, SSS family</fullName>
    </submittedName>
</protein>
<dbReference type="RefSeq" id="WP_092850174.1">
    <property type="nucleotide sequence ID" value="NZ_FOPY01000023.1"/>
</dbReference>
<evidence type="ECO:0000256" key="7">
    <source>
        <dbReference type="ARBA" id="ARBA00023136"/>
    </source>
</evidence>
<evidence type="ECO:0000256" key="3">
    <source>
        <dbReference type="ARBA" id="ARBA00022448"/>
    </source>
</evidence>
<keyword evidence="7 9" id="KW-0472">Membrane</keyword>
<comment type="similarity">
    <text evidence="2 8">Belongs to the sodium:solute symporter (SSF) (TC 2.A.21) family.</text>
</comment>
<dbReference type="PROSITE" id="PS50283">
    <property type="entry name" value="NA_SOLUT_SYMP_3"/>
    <property type="match status" value="1"/>
</dbReference>
<dbReference type="EMBL" id="FOPY01000023">
    <property type="protein sequence ID" value="SFI16542.1"/>
    <property type="molecule type" value="Genomic_DNA"/>
</dbReference>
<dbReference type="PANTHER" id="PTHR48086">
    <property type="entry name" value="SODIUM/PROLINE SYMPORTER-RELATED"/>
    <property type="match status" value="1"/>
</dbReference>
<dbReference type="InterPro" id="IPR050277">
    <property type="entry name" value="Sodium:Solute_Symporter"/>
</dbReference>
<feature type="transmembrane region" description="Helical" evidence="9">
    <location>
        <begin position="187"/>
        <end position="205"/>
    </location>
</feature>
<evidence type="ECO:0000256" key="6">
    <source>
        <dbReference type="ARBA" id="ARBA00022989"/>
    </source>
</evidence>